<name>A0A0R1JP69_9LACO</name>
<gene>
    <name evidence="1" type="ORF">FD02_GL001327</name>
</gene>
<proteinExistence type="predicted"/>
<comment type="caution">
    <text evidence="1">The sequence shown here is derived from an EMBL/GenBank/DDBJ whole genome shotgun (WGS) entry which is preliminary data.</text>
</comment>
<evidence type="ECO:0000313" key="2">
    <source>
        <dbReference type="Proteomes" id="UP000051804"/>
    </source>
</evidence>
<sequence>MSQSAEFPTGEFTAFSTAKMSHFLLVQPGVPAATLSQFFGENAQYVTQAASGTLTLQLPGAPLLVG</sequence>
<dbReference type="STRING" id="1291734.FD02_GL001327"/>
<dbReference type="Proteomes" id="UP000051804">
    <property type="component" value="Unassembled WGS sequence"/>
</dbReference>
<evidence type="ECO:0000313" key="1">
    <source>
        <dbReference type="EMBL" id="KRK72907.1"/>
    </source>
</evidence>
<dbReference type="EMBL" id="AZDJ01000016">
    <property type="protein sequence ID" value="KRK72907.1"/>
    <property type="molecule type" value="Genomic_DNA"/>
</dbReference>
<keyword evidence="2" id="KW-1185">Reference proteome</keyword>
<dbReference type="RefSeq" id="WP_054722029.1">
    <property type="nucleotide sequence ID" value="NZ_AZDJ01000016.1"/>
</dbReference>
<accession>A0A0R1JP69</accession>
<dbReference type="PATRIC" id="fig|1291734.4.peg.1365"/>
<dbReference type="AlphaFoldDB" id="A0A0R1JP69"/>
<protein>
    <submittedName>
        <fullName evidence="1">Uncharacterized protein</fullName>
    </submittedName>
</protein>
<dbReference type="OrthoDB" id="2299636at2"/>
<organism evidence="1 2">
    <name type="scientific">Lacticaseibacillus nasuensis JCM 17158</name>
    <dbReference type="NCBI Taxonomy" id="1291734"/>
    <lineage>
        <taxon>Bacteria</taxon>
        <taxon>Bacillati</taxon>
        <taxon>Bacillota</taxon>
        <taxon>Bacilli</taxon>
        <taxon>Lactobacillales</taxon>
        <taxon>Lactobacillaceae</taxon>
        <taxon>Lacticaseibacillus</taxon>
    </lineage>
</organism>
<reference evidence="1 2" key="1">
    <citation type="journal article" date="2015" name="Genome Announc.">
        <title>Expanding the biotechnology potential of lactobacilli through comparative genomics of 213 strains and associated genera.</title>
        <authorList>
            <person name="Sun Z."/>
            <person name="Harris H.M."/>
            <person name="McCann A."/>
            <person name="Guo C."/>
            <person name="Argimon S."/>
            <person name="Zhang W."/>
            <person name="Yang X."/>
            <person name="Jeffery I.B."/>
            <person name="Cooney J.C."/>
            <person name="Kagawa T.F."/>
            <person name="Liu W."/>
            <person name="Song Y."/>
            <person name="Salvetti E."/>
            <person name="Wrobel A."/>
            <person name="Rasinkangas P."/>
            <person name="Parkhill J."/>
            <person name="Rea M.C."/>
            <person name="O'Sullivan O."/>
            <person name="Ritari J."/>
            <person name="Douillard F.P."/>
            <person name="Paul Ross R."/>
            <person name="Yang R."/>
            <person name="Briner A.E."/>
            <person name="Felis G.E."/>
            <person name="de Vos W.M."/>
            <person name="Barrangou R."/>
            <person name="Klaenhammer T.R."/>
            <person name="Caufield P.W."/>
            <person name="Cui Y."/>
            <person name="Zhang H."/>
            <person name="O'Toole P.W."/>
        </authorList>
    </citation>
    <scope>NUCLEOTIDE SEQUENCE [LARGE SCALE GENOMIC DNA]</scope>
    <source>
        <strain evidence="1 2">JCM 17158</strain>
    </source>
</reference>